<dbReference type="CDD" id="cd03794">
    <property type="entry name" value="GT4_WbuB-like"/>
    <property type="match status" value="1"/>
</dbReference>
<dbReference type="GO" id="GO:0009103">
    <property type="term" value="P:lipopolysaccharide biosynthetic process"/>
    <property type="evidence" value="ECO:0007669"/>
    <property type="project" value="TreeGrafter"/>
</dbReference>
<name>A0A1G6AUD0_9GAMM</name>
<dbReference type="EMBL" id="FMXN01000002">
    <property type="protein sequence ID" value="SDB12016.1"/>
    <property type="molecule type" value="Genomic_DNA"/>
</dbReference>
<dbReference type="InterPro" id="IPR001296">
    <property type="entry name" value="Glyco_trans_1"/>
</dbReference>
<dbReference type="RefSeq" id="WP_092591376.1">
    <property type="nucleotide sequence ID" value="NZ_FMXN01000002.1"/>
</dbReference>
<organism evidence="3 4">
    <name type="scientific">Pseudidiomarina indica</name>
    <dbReference type="NCBI Taxonomy" id="1159017"/>
    <lineage>
        <taxon>Bacteria</taxon>
        <taxon>Pseudomonadati</taxon>
        <taxon>Pseudomonadota</taxon>
        <taxon>Gammaproteobacteria</taxon>
        <taxon>Alteromonadales</taxon>
        <taxon>Idiomarinaceae</taxon>
        <taxon>Pseudidiomarina</taxon>
    </lineage>
</organism>
<keyword evidence="4" id="KW-1185">Reference proteome</keyword>
<dbReference type="Gene3D" id="3.40.50.2000">
    <property type="entry name" value="Glycogen Phosphorylase B"/>
    <property type="match status" value="2"/>
</dbReference>
<gene>
    <name evidence="3" type="ORF">SAMN02927930_00473</name>
</gene>
<accession>A0A1G6AUD0</accession>
<sequence>MKILFLSYYFEPDLSAGSFRATALIKELSERLPKNSEVDVITTQPNRYHTFKSDSLAIEKRENISIHRVQLPNHKNGFFDQALTFRHYASYVKKIAKKNRYNMVVATSSRLMTAVLASYIARKQKSKLYLDIRDIFVDTISGVFPLYITAWAVPIFGALEKYAIKKADHVNLVSEGFKTYFDERYPTATFSYYTNGIDDVFMNYQWPTNLEENSERIILYAGNMGDGQGLHLIVPELAQSLGKRYKFRLIGDGGKRSLLVSKINELELDNVEILPPVKRETLLTEYAKAHILFLHLNDVPAFERVLPSKLFEYAATGKPILAGVGGYAAKFVSSQIDNAAVFNPCNVQQAVQRIELLSSEIQVRERFLSKYSRKAISRGLVSSILQPNSSNNGLC</sequence>
<reference evidence="4" key="1">
    <citation type="submission" date="2016-10" db="EMBL/GenBank/DDBJ databases">
        <authorList>
            <person name="Varghese N."/>
            <person name="Submissions S."/>
        </authorList>
    </citation>
    <scope>NUCLEOTIDE SEQUENCE [LARGE SCALE GENOMIC DNA]</scope>
    <source>
        <strain evidence="4">CGMCC 1.10824</strain>
    </source>
</reference>
<dbReference type="OrthoDB" id="9787293at2"/>
<evidence type="ECO:0000313" key="4">
    <source>
        <dbReference type="Proteomes" id="UP000199626"/>
    </source>
</evidence>
<dbReference type="STRING" id="1159017.SAMN02927930_00473"/>
<dbReference type="PANTHER" id="PTHR46401">
    <property type="entry name" value="GLYCOSYLTRANSFERASE WBBK-RELATED"/>
    <property type="match status" value="1"/>
</dbReference>
<evidence type="ECO:0000256" key="1">
    <source>
        <dbReference type="ARBA" id="ARBA00022679"/>
    </source>
</evidence>
<dbReference type="AlphaFoldDB" id="A0A1G6AUD0"/>
<dbReference type="SUPFAM" id="SSF53756">
    <property type="entry name" value="UDP-Glycosyltransferase/glycogen phosphorylase"/>
    <property type="match status" value="1"/>
</dbReference>
<protein>
    <submittedName>
        <fullName evidence="3">Glycosyltransferase involved in cell wall bisynthesis</fullName>
    </submittedName>
</protein>
<dbReference type="PANTHER" id="PTHR46401:SF2">
    <property type="entry name" value="GLYCOSYLTRANSFERASE WBBK-RELATED"/>
    <property type="match status" value="1"/>
</dbReference>
<dbReference type="Pfam" id="PF00534">
    <property type="entry name" value="Glycos_transf_1"/>
    <property type="match status" value="1"/>
</dbReference>
<dbReference type="GO" id="GO:0016757">
    <property type="term" value="F:glycosyltransferase activity"/>
    <property type="evidence" value="ECO:0007669"/>
    <property type="project" value="InterPro"/>
</dbReference>
<feature type="domain" description="Glycosyl transferase family 1" evidence="2">
    <location>
        <begin position="211"/>
        <end position="367"/>
    </location>
</feature>
<proteinExistence type="predicted"/>
<keyword evidence="1 3" id="KW-0808">Transferase</keyword>
<evidence type="ECO:0000259" key="2">
    <source>
        <dbReference type="Pfam" id="PF00534"/>
    </source>
</evidence>
<evidence type="ECO:0000313" key="3">
    <source>
        <dbReference type="EMBL" id="SDB12016.1"/>
    </source>
</evidence>
<dbReference type="Proteomes" id="UP000199626">
    <property type="component" value="Unassembled WGS sequence"/>
</dbReference>